<dbReference type="GO" id="GO:0042274">
    <property type="term" value="P:ribosomal small subunit biogenesis"/>
    <property type="evidence" value="ECO:0007669"/>
    <property type="project" value="TreeGrafter"/>
</dbReference>
<dbReference type="InterPro" id="IPR050781">
    <property type="entry name" value="CWC22_splicing_factor"/>
</dbReference>
<evidence type="ECO:0000256" key="4">
    <source>
        <dbReference type="SAM" id="MobiDB-lite"/>
    </source>
</evidence>
<dbReference type="InterPro" id="IPR003890">
    <property type="entry name" value="MIF4G-like_typ-3"/>
</dbReference>
<feature type="compositionally biased region" description="Basic and acidic residues" evidence="4">
    <location>
        <begin position="342"/>
        <end position="351"/>
    </location>
</feature>
<evidence type="ECO:0000256" key="3">
    <source>
        <dbReference type="ARBA" id="ARBA00023242"/>
    </source>
</evidence>
<gene>
    <name evidence="6" type="ORF">CTEN210_01531</name>
</gene>
<dbReference type="InterPro" id="IPR016024">
    <property type="entry name" value="ARM-type_fold"/>
</dbReference>
<dbReference type="GO" id="GO:0003723">
    <property type="term" value="F:RNA binding"/>
    <property type="evidence" value="ECO:0007669"/>
    <property type="project" value="InterPro"/>
</dbReference>
<feature type="compositionally biased region" description="Acidic residues" evidence="4">
    <location>
        <begin position="207"/>
        <end position="220"/>
    </location>
</feature>
<dbReference type="EMBL" id="BLLK01000020">
    <property type="protein sequence ID" value="GFH45057.1"/>
    <property type="molecule type" value="Genomic_DNA"/>
</dbReference>
<comment type="subcellular location">
    <subcellularLocation>
        <location evidence="1">Nucleus</location>
        <location evidence="1">Nucleolus</location>
    </subcellularLocation>
</comment>
<dbReference type="Gene3D" id="1.25.40.180">
    <property type="match status" value="1"/>
</dbReference>
<organism evidence="6 7">
    <name type="scientific">Chaetoceros tenuissimus</name>
    <dbReference type="NCBI Taxonomy" id="426638"/>
    <lineage>
        <taxon>Eukaryota</taxon>
        <taxon>Sar</taxon>
        <taxon>Stramenopiles</taxon>
        <taxon>Ochrophyta</taxon>
        <taxon>Bacillariophyta</taxon>
        <taxon>Coscinodiscophyceae</taxon>
        <taxon>Chaetocerotophycidae</taxon>
        <taxon>Chaetocerotales</taxon>
        <taxon>Chaetocerotaceae</taxon>
        <taxon>Chaetoceros</taxon>
    </lineage>
</organism>
<feature type="compositionally biased region" description="Acidic residues" evidence="4">
    <location>
        <begin position="229"/>
        <end position="265"/>
    </location>
</feature>
<feature type="compositionally biased region" description="Acidic residues" evidence="4">
    <location>
        <begin position="273"/>
        <end position="283"/>
    </location>
</feature>
<dbReference type="SMART" id="SM00543">
    <property type="entry name" value="MIF4G"/>
    <property type="match status" value="1"/>
</dbReference>
<feature type="region of interest" description="Disordered" evidence="4">
    <location>
        <begin position="161"/>
        <end position="351"/>
    </location>
</feature>
<feature type="compositionally biased region" description="Acidic residues" evidence="4">
    <location>
        <begin position="164"/>
        <end position="183"/>
    </location>
</feature>
<evidence type="ECO:0000256" key="1">
    <source>
        <dbReference type="ARBA" id="ARBA00004604"/>
    </source>
</evidence>
<dbReference type="SMART" id="SM00544">
    <property type="entry name" value="MA3"/>
    <property type="match status" value="1"/>
</dbReference>
<feature type="compositionally biased region" description="Basic and acidic residues" evidence="4">
    <location>
        <begin position="17"/>
        <end position="28"/>
    </location>
</feature>
<keyword evidence="3" id="KW-0539">Nucleus</keyword>
<dbReference type="Proteomes" id="UP001054902">
    <property type="component" value="Unassembled WGS sequence"/>
</dbReference>
<dbReference type="PANTHER" id="PTHR18034:SF4">
    <property type="entry name" value="NUCLEOLAR MIF4G DOMAIN-CONTAINING PROTEIN 1"/>
    <property type="match status" value="1"/>
</dbReference>
<dbReference type="Pfam" id="PF02854">
    <property type="entry name" value="MIF4G"/>
    <property type="match status" value="1"/>
</dbReference>
<dbReference type="SUPFAM" id="SSF48371">
    <property type="entry name" value="ARM repeat"/>
    <property type="match status" value="1"/>
</dbReference>
<evidence type="ECO:0000259" key="5">
    <source>
        <dbReference type="PROSITE" id="PS51366"/>
    </source>
</evidence>
<evidence type="ECO:0000256" key="2">
    <source>
        <dbReference type="ARBA" id="ARBA00006856"/>
    </source>
</evidence>
<feature type="compositionally biased region" description="Basic and acidic residues" evidence="4">
    <location>
        <begin position="284"/>
        <end position="301"/>
    </location>
</feature>
<proteinExistence type="inferred from homology"/>
<feature type="compositionally biased region" description="Basic and acidic residues" evidence="4">
    <location>
        <begin position="49"/>
        <end position="70"/>
    </location>
</feature>
<dbReference type="InterPro" id="IPR003891">
    <property type="entry name" value="Initiation_fac_eIF4g_MI"/>
</dbReference>
<dbReference type="AlphaFoldDB" id="A0AAD3CFA9"/>
<evidence type="ECO:0000313" key="6">
    <source>
        <dbReference type="EMBL" id="GFH45057.1"/>
    </source>
</evidence>
<evidence type="ECO:0000313" key="7">
    <source>
        <dbReference type="Proteomes" id="UP001054902"/>
    </source>
</evidence>
<name>A0AAD3CFA9_9STRA</name>
<reference evidence="6 7" key="1">
    <citation type="journal article" date="2021" name="Sci. Rep.">
        <title>The genome of the diatom Chaetoceros tenuissimus carries an ancient integrated fragment of an extant virus.</title>
        <authorList>
            <person name="Hongo Y."/>
            <person name="Kimura K."/>
            <person name="Takaki Y."/>
            <person name="Yoshida Y."/>
            <person name="Baba S."/>
            <person name="Kobayashi G."/>
            <person name="Nagasaki K."/>
            <person name="Hano T."/>
            <person name="Tomaru Y."/>
        </authorList>
    </citation>
    <scope>NUCLEOTIDE SEQUENCE [LARGE SCALE GENOMIC DNA]</scope>
    <source>
        <strain evidence="6 7">NIES-3715</strain>
    </source>
</reference>
<feature type="domain" description="MI" evidence="5">
    <location>
        <begin position="695"/>
        <end position="812"/>
    </location>
</feature>
<sequence>MVKKRSRPQNTIQTQISDRKARRKEERKSKKKKQRLESSDGKQGFSEWADFHQQETQEEHIISKKPVSDKKKSKKSSKSAKSEQKKSKSKSKGDVYSMLDEETAAALRKDDEEIAMLERNLGIHKNSKDKKKLNKEYAKLEGYGDDFGDFLDGLDTMLDKIAGDDDDYDENIDELEYDSDESDLAAARAKYLLRQEMMNDGDGQNGSDEESDSSEDEGEEMVPMKGMSSDEESESDNSDSENENEIDEEGDASSAESEEESDNDQSEEKDHSDDESESDSDSDNDSKSEATVENDHDEKDTYTPVAGQDLYGNVIEKSTDEVKPSKYVPPHLRKQQAATSAAEKKVLSLDDDPERKERLRMIQRLLNNNLNRLSDNTLESVAKAISSMYSSPEYSSRDINEKFLQNMKLSCVPPHMLMTSLIPIYLACVAGVHFQSGDVAQIGGYIVEKVVLELWDRLEKKRQTSQSDDDDDDAINGEKETANLMLVVCYLYNYNVAHCTLMYDIVRKLIESFTEIDVELLLLILSHCGSQLRSDDPTALKDIVLLVQERSMEIIKQNNSGKNQDHSVVTSSRAQFMITAITDLKNNKRRKTDVAIAEKTSHYRRVIGRMKSASTRAGSEPSSLRITVQDILDIEKKGRWWIVGATWVGNQHGQKPDGNDQEKNENPSSEEKISKPDKKQQKLLKLAKKQRMNTDLRRSIFCIIMGSDDAQDAFEKLVRGGLLKGKSEREVVRVLIHCCAQEKAYNPYYAFLADRICDYQRNSRLSFQYALWDSFKQFDEMKARKAANLAKLLAKLVMEMKMNLNVLKPIDISPETFDDPLPVVEIIQRGDPTREQLMKQAEEQMGDDNAFSGNARQVLKDNISIFLMHYLENSPKNVKKSAFRKNLKAAIKACEENDMDMLM</sequence>
<feature type="region of interest" description="Disordered" evidence="4">
    <location>
        <begin position="1"/>
        <end position="98"/>
    </location>
</feature>
<accession>A0AAD3CFA9</accession>
<comment type="caution">
    <text evidence="6">The sequence shown here is derived from an EMBL/GenBank/DDBJ whole genome shotgun (WGS) entry which is preliminary data.</text>
</comment>
<protein>
    <recommendedName>
        <fullName evidence="5">MI domain-containing protein</fullName>
    </recommendedName>
</protein>
<dbReference type="PANTHER" id="PTHR18034">
    <property type="entry name" value="CELL CYCLE CONTROL PROTEIN CWF22-RELATED"/>
    <property type="match status" value="1"/>
</dbReference>
<comment type="similarity">
    <text evidence="2">Belongs to the CWC22 family.</text>
</comment>
<dbReference type="PROSITE" id="PS51366">
    <property type="entry name" value="MI"/>
    <property type="match status" value="1"/>
</dbReference>
<feature type="compositionally biased region" description="Basic and acidic residues" evidence="4">
    <location>
        <begin position="654"/>
        <end position="680"/>
    </location>
</feature>
<dbReference type="Pfam" id="PF02847">
    <property type="entry name" value="MA3"/>
    <property type="match status" value="1"/>
</dbReference>
<keyword evidence="7" id="KW-1185">Reference proteome</keyword>
<dbReference type="GO" id="GO:0005730">
    <property type="term" value="C:nucleolus"/>
    <property type="evidence" value="ECO:0007669"/>
    <property type="project" value="UniProtKB-SubCell"/>
</dbReference>
<feature type="region of interest" description="Disordered" evidence="4">
    <location>
        <begin position="651"/>
        <end position="680"/>
    </location>
</feature>